<keyword evidence="1" id="KW-0472">Membrane</keyword>
<reference evidence="2 3" key="1">
    <citation type="journal article" date="2013" name="J. Microbiol.">
        <title>Lysinibacillus chungkukjangi sp. nov., isolated from Chungkukjang, Korean fermented soybean food.</title>
        <authorList>
            <person name="Kim S.J."/>
            <person name="Jang Y.H."/>
            <person name="Hamada M."/>
            <person name="Ahn J.H."/>
            <person name="Weon H.Y."/>
            <person name="Suzuki K."/>
            <person name="Whang K.S."/>
            <person name="Kwon S.W."/>
        </authorList>
    </citation>
    <scope>NUCLEOTIDE SEQUENCE [LARGE SCALE GENOMIC DNA]</scope>
    <source>
        <strain evidence="2 3">MCCC 1A12701</strain>
    </source>
</reference>
<dbReference type="RefSeq" id="WP_124764232.1">
    <property type="nucleotide sequence ID" value="NZ_JAFBDY010000006.1"/>
</dbReference>
<comment type="caution">
    <text evidence="2">The sequence shown here is derived from an EMBL/GenBank/DDBJ whole genome shotgun (WGS) entry which is preliminary data.</text>
</comment>
<feature type="transmembrane region" description="Helical" evidence="1">
    <location>
        <begin position="12"/>
        <end position="32"/>
    </location>
</feature>
<proteinExistence type="predicted"/>
<dbReference type="AlphaFoldDB" id="A0A3N9UF68"/>
<feature type="transmembrane region" description="Helical" evidence="1">
    <location>
        <begin position="44"/>
        <end position="67"/>
    </location>
</feature>
<keyword evidence="1" id="KW-1133">Transmembrane helix</keyword>
<feature type="transmembrane region" description="Helical" evidence="1">
    <location>
        <begin position="79"/>
        <end position="98"/>
    </location>
</feature>
<evidence type="ECO:0000313" key="2">
    <source>
        <dbReference type="EMBL" id="RQW74808.1"/>
    </source>
</evidence>
<organism evidence="2 3">
    <name type="scientific">Lysinibacillus composti</name>
    <dbReference type="NCBI Taxonomy" id="720633"/>
    <lineage>
        <taxon>Bacteria</taxon>
        <taxon>Bacillati</taxon>
        <taxon>Bacillota</taxon>
        <taxon>Bacilli</taxon>
        <taxon>Bacillales</taxon>
        <taxon>Bacillaceae</taxon>
        <taxon>Lysinibacillus</taxon>
    </lineage>
</organism>
<protein>
    <submittedName>
        <fullName evidence="2">Uncharacterized protein</fullName>
    </submittedName>
</protein>
<evidence type="ECO:0000256" key="1">
    <source>
        <dbReference type="SAM" id="Phobius"/>
    </source>
</evidence>
<dbReference type="Proteomes" id="UP000274033">
    <property type="component" value="Unassembled WGS sequence"/>
</dbReference>
<keyword evidence="1" id="KW-0812">Transmembrane</keyword>
<accession>A0A3N9UF68</accession>
<dbReference type="EMBL" id="RRCT01000007">
    <property type="protein sequence ID" value="RQW74808.1"/>
    <property type="molecule type" value="Genomic_DNA"/>
</dbReference>
<name>A0A3N9UF68_9BACI</name>
<keyword evidence="3" id="KW-1185">Reference proteome</keyword>
<evidence type="ECO:0000313" key="3">
    <source>
        <dbReference type="Proteomes" id="UP000274033"/>
    </source>
</evidence>
<sequence length="100" mass="11312">MKQTVPLDLVGAILFYGLPIYILFTLPLYYGLKFIVLKLFGQLQLGYFFAGGILVAVIQTLLILFVLDAPLFDEKILSIFFTPLLLGSLTFVLFTIRFTK</sequence>
<gene>
    <name evidence="2" type="ORF">EBB45_09395</name>
</gene>